<evidence type="ECO:0000313" key="3">
    <source>
        <dbReference type="Proteomes" id="UP001178507"/>
    </source>
</evidence>
<feature type="coiled-coil region" evidence="1">
    <location>
        <begin position="226"/>
        <end position="253"/>
    </location>
</feature>
<keyword evidence="1" id="KW-0175">Coiled coil</keyword>
<feature type="coiled-coil region" evidence="1">
    <location>
        <begin position="4"/>
        <end position="101"/>
    </location>
</feature>
<keyword evidence="3" id="KW-1185">Reference proteome</keyword>
<evidence type="ECO:0000256" key="1">
    <source>
        <dbReference type="SAM" id="Coils"/>
    </source>
</evidence>
<sequence length="441" mass="50339">DAALRQIERQVERHVETLATRQERSTEQMAILEEKLVNVWGLLPRLSELEHQQKDFWRLEEQLQGLSSKLDRLAQPESLALELSEQRQATCERRVEQLRGELGECSSSLTSLRDEMRKMVGQQSDQLLKMTSDNFSGFLDRLATLERQLHERAPESSHKLRQLSEGASLLERRLGVVERQLETAGSRSEQVRLEHVADGLRRPLELRIQHLEQQIKVEEPSPEPRLAALERRLREAQEENARLARTFEERQSQLEGAVARVSGALPRMSVEIMSDWEALARERFAEAKVSQDLARLSQRLEAAPSASATERCLEELAVLRGRFNALPEVATVQQLQRCYEELTPLKLRMAELPEEVADAKVLELCSRKLGSLEEDVKSVCWTLDGSEQKLKDLTKQFSSVSAMQSQMASMDGQMEIVTGLIQRTDTMVRFLQHIQNGMTDA</sequence>
<protein>
    <submittedName>
        <fullName evidence="2">Uncharacterized protein</fullName>
    </submittedName>
</protein>
<reference evidence="2" key="1">
    <citation type="submission" date="2023-08" db="EMBL/GenBank/DDBJ databases">
        <authorList>
            <person name="Chen Y."/>
            <person name="Shah S."/>
            <person name="Dougan E. K."/>
            <person name="Thang M."/>
            <person name="Chan C."/>
        </authorList>
    </citation>
    <scope>NUCLEOTIDE SEQUENCE</scope>
</reference>
<feature type="non-terminal residue" evidence="2">
    <location>
        <position position="441"/>
    </location>
</feature>
<dbReference type="Proteomes" id="UP001178507">
    <property type="component" value="Unassembled WGS sequence"/>
</dbReference>
<dbReference type="AlphaFoldDB" id="A0AA36MHP7"/>
<organism evidence="2 3">
    <name type="scientific">Effrenium voratum</name>
    <dbReference type="NCBI Taxonomy" id="2562239"/>
    <lineage>
        <taxon>Eukaryota</taxon>
        <taxon>Sar</taxon>
        <taxon>Alveolata</taxon>
        <taxon>Dinophyceae</taxon>
        <taxon>Suessiales</taxon>
        <taxon>Symbiodiniaceae</taxon>
        <taxon>Effrenium</taxon>
    </lineage>
</organism>
<name>A0AA36MHP7_9DINO</name>
<proteinExistence type="predicted"/>
<dbReference type="EMBL" id="CAUJNA010000103">
    <property type="protein sequence ID" value="CAJ1371896.1"/>
    <property type="molecule type" value="Genomic_DNA"/>
</dbReference>
<evidence type="ECO:0000313" key="2">
    <source>
        <dbReference type="EMBL" id="CAJ1371896.1"/>
    </source>
</evidence>
<accession>A0AA36MHP7</accession>
<gene>
    <name evidence="2" type="ORF">EVOR1521_LOCUS2101</name>
</gene>
<comment type="caution">
    <text evidence="2">The sequence shown here is derived from an EMBL/GenBank/DDBJ whole genome shotgun (WGS) entry which is preliminary data.</text>
</comment>